<dbReference type="InterPro" id="IPR036388">
    <property type="entry name" value="WH-like_DNA-bd_sf"/>
</dbReference>
<evidence type="ECO:0000313" key="2">
    <source>
        <dbReference type="Proteomes" id="UP001595764"/>
    </source>
</evidence>
<name>A0ABV7QXZ9_9PSEU</name>
<accession>A0ABV7QXZ9</accession>
<dbReference type="InterPro" id="IPR036390">
    <property type="entry name" value="WH_DNA-bd_sf"/>
</dbReference>
<proteinExistence type="predicted"/>
<protein>
    <submittedName>
        <fullName evidence="1">Uncharacterized protein</fullName>
    </submittedName>
</protein>
<dbReference type="SUPFAM" id="SSF46785">
    <property type="entry name" value="Winged helix' DNA-binding domain"/>
    <property type="match status" value="1"/>
</dbReference>
<gene>
    <name evidence="1" type="ORF">ACFORO_42655</name>
</gene>
<keyword evidence="2" id="KW-1185">Reference proteome</keyword>
<dbReference type="EMBL" id="JBHRWI010000070">
    <property type="protein sequence ID" value="MFC3516924.1"/>
    <property type="molecule type" value="Genomic_DNA"/>
</dbReference>
<dbReference type="Proteomes" id="UP001595764">
    <property type="component" value="Unassembled WGS sequence"/>
</dbReference>
<comment type="caution">
    <text evidence="1">The sequence shown here is derived from an EMBL/GenBank/DDBJ whole genome shotgun (WGS) entry which is preliminary data.</text>
</comment>
<reference evidence="2" key="1">
    <citation type="journal article" date="2019" name="Int. J. Syst. Evol. Microbiol.">
        <title>The Global Catalogue of Microorganisms (GCM) 10K type strain sequencing project: providing services to taxonomists for standard genome sequencing and annotation.</title>
        <authorList>
            <consortium name="The Broad Institute Genomics Platform"/>
            <consortium name="The Broad Institute Genome Sequencing Center for Infectious Disease"/>
            <person name="Wu L."/>
            <person name="Ma J."/>
        </authorList>
    </citation>
    <scope>NUCLEOTIDE SEQUENCE [LARGE SCALE GENOMIC DNA]</scope>
    <source>
        <strain evidence="2">CGMCC 4.7682</strain>
    </source>
</reference>
<organism evidence="1 2">
    <name type="scientific">Amycolatopsis halotolerans</name>
    <dbReference type="NCBI Taxonomy" id="330083"/>
    <lineage>
        <taxon>Bacteria</taxon>
        <taxon>Bacillati</taxon>
        <taxon>Actinomycetota</taxon>
        <taxon>Actinomycetes</taxon>
        <taxon>Pseudonocardiales</taxon>
        <taxon>Pseudonocardiaceae</taxon>
        <taxon>Amycolatopsis</taxon>
    </lineage>
</organism>
<sequence length="80" mass="8923">MTDVAALVRGVTDLAAENRRLRATLAYRETANRKRLTPAEVAEIRRLWETTSLTQAAIAASFDVNRATVSRIVRGIYYGN</sequence>
<evidence type="ECO:0000313" key="1">
    <source>
        <dbReference type="EMBL" id="MFC3516924.1"/>
    </source>
</evidence>
<dbReference type="Gene3D" id="1.10.10.10">
    <property type="entry name" value="Winged helix-like DNA-binding domain superfamily/Winged helix DNA-binding domain"/>
    <property type="match status" value="1"/>
</dbReference>
<dbReference type="RefSeq" id="WP_377870216.1">
    <property type="nucleotide sequence ID" value="NZ_JBHMAY010000021.1"/>
</dbReference>